<reference evidence="2" key="1">
    <citation type="submission" date="2023-03" db="EMBL/GenBank/DDBJ databases">
        <title>Massive genome expansion in bonnet fungi (Mycena s.s.) driven by repeated elements and novel gene families across ecological guilds.</title>
        <authorList>
            <consortium name="Lawrence Berkeley National Laboratory"/>
            <person name="Harder C.B."/>
            <person name="Miyauchi S."/>
            <person name="Viragh M."/>
            <person name="Kuo A."/>
            <person name="Thoen E."/>
            <person name="Andreopoulos B."/>
            <person name="Lu D."/>
            <person name="Skrede I."/>
            <person name="Drula E."/>
            <person name="Henrissat B."/>
            <person name="Morin E."/>
            <person name="Kohler A."/>
            <person name="Barry K."/>
            <person name="LaButti K."/>
            <person name="Morin E."/>
            <person name="Salamov A."/>
            <person name="Lipzen A."/>
            <person name="Mereny Z."/>
            <person name="Hegedus B."/>
            <person name="Baldrian P."/>
            <person name="Stursova M."/>
            <person name="Weitz H."/>
            <person name="Taylor A."/>
            <person name="Grigoriev I.V."/>
            <person name="Nagy L.G."/>
            <person name="Martin F."/>
            <person name="Kauserud H."/>
        </authorList>
    </citation>
    <scope>NUCLEOTIDE SEQUENCE</scope>
    <source>
        <strain evidence="2">9144</strain>
    </source>
</reference>
<proteinExistence type="predicted"/>
<dbReference type="EMBL" id="JARJCW010000036">
    <property type="protein sequence ID" value="KAJ7207431.1"/>
    <property type="molecule type" value="Genomic_DNA"/>
</dbReference>
<dbReference type="Proteomes" id="UP001219525">
    <property type="component" value="Unassembled WGS sequence"/>
</dbReference>
<evidence type="ECO:0000256" key="1">
    <source>
        <dbReference type="SAM" id="MobiDB-lite"/>
    </source>
</evidence>
<dbReference type="AlphaFoldDB" id="A0AAD6VED4"/>
<evidence type="ECO:0000313" key="3">
    <source>
        <dbReference type="Proteomes" id="UP001219525"/>
    </source>
</evidence>
<evidence type="ECO:0000313" key="2">
    <source>
        <dbReference type="EMBL" id="KAJ7207431.1"/>
    </source>
</evidence>
<sequence length="225" mass="25075">MPTKTKKPGKTSTPSKKTTVERLPERQKRLELSDRRYDAAVRRCDKLHELFPFCKALDVLDNLIFEGREILYNRETEDHLDGGDPKTGWAMLCSFGEHTGVQNSRRGSMASYNITGIKNTTLFEVHVLREPIIVILYGVSARQIHRVFLADAMRSSVLCCTAGGANSAGSGYDVWAAHNSYSAHPKLRNRAACDEWNCNGDVYATAGTAWQAGETDGPYVRYLGE</sequence>
<comment type="caution">
    <text evidence="2">The sequence shown here is derived from an EMBL/GenBank/DDBJ whole genome shotgun (WGS) entry which is preliminary data.</text>
</comment>
<gene>
    <name evidence="2" type="ORF">GGX14DRAFT_396263</name>
</gene>
<name>A0AAD6VED4_9AGAR</name>
<accession>A0AAD6VED4</accession>
<protein>
    <submittedName>
        <fullName evidence="2">Uncharacterized protein</fullName>
    </submittedName>
</protein>
<feature type="region of interest" description="Disordered" evidence="1">
    <location>
        <begin position="1"/>
        <end position="25"/>
    </location>
</feature>
<organism evidence="2 3">
    <name type="scientific">Mycena pura</name>
    <dbReference type="NCBI Taxonomy" id="153505"/>
    <lineage>
        <taxon>Eukaryota</taxon>
        <taxon>Fungi</taxon>
        <taxon>Dikarya</taxon>
        <taxon>Basidiomycota</taxon>
        <taxon>Agaricomycotina</taxon>
        <taxon>Agaricomycetes</taxon>
        <taxon>Agaricomycetidae</taxon>
        <taxon>Agaricales</taxon>
        <taxon>Marasmiineae</taxon>
        <taxon>Mycenaceae</taxon>
        <taxon>Mycena</taxon>
    </lineage>
</organism>
<keyword evidence="3" id="KW-1185">Reference proteome</keyword>